<feature type="domain" description="N-acetyltransferase" evidence="3">
    <location>
        <begin position="6"/>
        <end position="162"/>
    </location>
</feature>
<keyword evidence="1 4" id="KW-0808">Transferase</keyword>
<dbReference type="EMBL" id="FITM01000157">
    <property type="protein sequence ID" value="SAY39374.1"/>
    <property type="molecule type" value="Genomic_DNA"/>
</dbReference>
<reference evidence="5" key="1">
    <citation type="submission" date="2016-02" db="EMBL/GenBank/DDBJ databases">
        <authorList>
            <person name="liu f."/>
        </authorList>
    </citation>
    <scope>NUCLEOTIDE SEQUENCE [LARGE SCALE GENOMIC DNA]</scope>
</reference>
<sequence length="162" mass="18415">MHKDLGTLRSFSHGRWLFRLPALLRIPLQRALEGHALPVGQLQILFMDNSFWARERRLTGLLRCLQGSDVIVSTWDGEDLVAVGRATSDGIYRAVLWDVVVRQDWQGRGAGRAVVNRLLASPAVRCAERVYVMTTHGLGFYQRLGFHEEGKQHLMLLQPQEN</sequence>
<evidence type="ECO:0000256" key="2">
    <source>
        <dbReference type="ARBA" id="ARBA00023315"/>
    </source>
</evidence>
<dbReference type="OrthoDB" id="9775804at2"/>
<dbReference type="InterPro" id="IPR016181">
    <property type="entry name" value="Acyl_CoA_acyltransferase"/>
</dbReference>
<keyword evidence="5" id="KW-1185">Reference proteome</keyword>
<proteinExistence type="predicted"/>
<evidence type="ECO:0000313" key="5">
    <source>
        <dbReference type="Proteomes" id="UP000182631"/>
    </source>
</evidence>
<dbReference type="GO" id="GO:0008080">
    <property type="term" value="F:N-acetyltransferase activity"/>
    <property type="evidence" value="ECO:0007669"/>
    <property type="project" value="InterPro"/>
</dbReference>
<dbReference type="GO" id="GO:0005737">
    <property type="term" value="C:cytoplasm"/>
    <property type="evidence" value="ECO:0007669"/>
    <property type="project" value="TreeGrafter"/>
</dbReference>
<protein>
    <submittedName>
        <fullName evidence="4">Acetyltransferase (GNAT) family, Syn7942_2240 homolog</fullName>
    </submittedName>
</protein>
<dbReference type="Pfam" id="PF13508">
    <property type="entry name" value="Acetyltransf_7"/>
    <property type="match status" value="1"/>
</dbReference>
<keyword evidence="2" id="KW-0012">Acyltransferase</keyword>
<dbReference type="Proteomes" id="UP000182631">
    <property type="component" value="Unassembled WGS sequence"/>
</dbReference>
<gene>
    <name evidence="4" type="ORF">FLM9_1475</name>
</gene>
<dbReference type="PANTHER" id="PTHR43626">
    <property type="entry name" value="ACYL-COA N-ACYLTRANSFERASE"/>
    <property type="match status" value="1"/>
</dbReference>
<dbReference type="PROSITE" id="PS51186">
    <property type="entry name" value="GNAT"/>
    <property type="match status" value="1"/>
</dbReference>
<organism evidence="4 5">
    <name type="scientific">Candidatus Synechococcus spongiarum</name>
    <dbReference type="NCBI Taxonomy" id="431041"/>
    <lineage>
        <taxon>Bacteria</taxon>
        <taxon>Bacillati</taxon>
        <taxon>Cyanobacteriota</taxon>
        <taxon>Cyanophyceae</taxon>
        <taxon>Synechococcales</taxon>
        <taxon>Synechococcaceae</taxon>
        <taxon>Synechococcus</taxon>
    </lineage>
</organism>
<accession>A0A164YYY0</accession>
<dbReference type="PANTHER" id="PTHR43626:SF1">
    <property type="entry name" value="GCN5-RELATED N-ACETYLTRANSFERASE 1, CHLOROPLASTIC"/>
    <property type="match status" value="1"/>
</dbReference>
<dbReference type="Gene3D" id="3.40.630.30">
    <property type="match status" value="1"/>
</dbReference>
<evidence type="ECO:0000256" key="1">
    <source>
        <dbReference type="ARBA" id="ARBA00022679"/>
    </source>
</evidence>
<dbReference type="AlphaFoldDB" id="A0A164YYY0"/>
<evidence type="ECO:0000259" key="3">
    <source>
        <dbReference type="PROSITE" id="PS51186"/>
    </source>
</evidence>
<dbReference type="SUPFAM" id="SSF55729">
    <property type="entry name" value="Acyl-CoA N-acyltransferases (Nat)"/>
    <property type="match status" value="1"/>
</dbReference>
<dbReference type="RefSeq" id="WP_074457857.1">
    <property type="nucleotide sequence ID" value="NZ_FITM01000157.1"/>
</dbReference>
<name>A0A164YYY0_9SYNE</name>
<dbReference type="InterPro" id="IPR000182">
    <property type="entry name" value="GNAT_dom"/>
</dbReference>
<dbReference type="InterPro" id="IPR045039">
    <property type="entry name" value="NSI-like"/>
</dbReference>
<evidence type="ECO:0000313" key="4">
    <source>
        <dbReference type="EMBL" id="SAY39374.1"/>
    </source>
</evidence>